<keyword evidence="3" id="KW-1185">Reference proteome</keyword>
<proteinExistence type="predicted"/>
<dbReference type="InterPro" id="IPR052514">
    <property type="entry name" value="SAM-dependent_MTase"/>
</dbReference>
<dbReference type="GO" id="GO:0008168">
    <property type="term" value="F:methyltransferase activity"/>
    <property type="evidence" value="ECO:0007669"/>
    <property type="project" value="UniProtKB-KW"/>
</dbReference>
<dbReference type="PANTHER" id="PTHR34203">
    <property type="entry name" value="METHYLTRANSFERASE, FKBM FAMILY PROTEIN"/>
    <property type="match status" value="1"/>
</dbReference>
<gene>
    <name evidence="2" type="ORF">IQ217_03745</name>
</gene>
<name>A0ABR9VNR0_9SYNC</name>
<dbReference type="InterPro" id="IPR029063">
    <property type="entry name" value="SAM-dependent_MTases_sf"/>
</dbReference>
<comment type="caution">
    <text evidence="2">The sequence shown here is derived from an EMBL/GenBank/DDBJ whole genome shotgun (WGS) entry which is preliminary data.</text>
</comment>
<sequence>MQKFFKQLRRKLFGLDEQEAAMIKAIADTNDLIAGLQKSFDHLHLDYSRALVEVVAQAQPQTILSCEINGVPLRVPVEILRAYAHCLETSQEFSFTYCIESHCVHWLGQHLRPGDVFFDVGAAYGVISIPLAEIVGSTGHIYAFEPARQTRHSLEQIIGGNHLNQITVLPLAIADETGEAEFIEYSTDNRFSWAADTSTLAKDVEPSLDNYATYEVEITTIDKFAKENNLRPKAIKIDIEGFELYALQGAMETLKTCRPYLCIDIHADVKTKKSALLGVRPLLEGLGYRCDSDGHTLFASPA</sequence>
<dbReference type="InterPro" id="IPR006342">
    <property type="entry name" value="FkbM_mtfrase"/>
</dbReference>
<reference evidence="2 3" key="1">
    <citation type="submission" date="2020-10" db="EMBL/GenBank/DDBJ databases">
        <authorList>
            <person name="Castelo-Branco R."/>
            <person name="Eusebio N."/>
            <person name="Adriana R."/>
            <person name="Vieira A."/>
            <person name="Brugerolle De Fraissinette N."/>
            <person name="Rezende De Castro R."/>
            <person name="Schneider M.P."/>
            <person name="Vasconcelos V."/>
            <person name="Leao P.N."/>
        </authorList>
    </citation>
    <scope>NUCLEOTIDE SEQUENCE [LARGE SCALE GENOMIC DNA]</scope>
    <source>
        <strain evidence="2 3">LEGE 00031</strain>
    </source>
</reference>
<evidence type="ECO:0000313" key="2">
    <source>
        <dbReference type="EMBL" id="MBE9252985.1"/>
    </source>
</evidence>
<feature type="domain" description="Methyltransferase FkbM" evidence="1">
    <location>
        <begin position="119"/>
        <end position="290"/>
    </location>
</feature>
<organism evidence="2 3">
    <name type="scientific">Synechocystis salina LEGE 00031</name>
    <dbReference type="NCBI Taxonomy" id="1828736"/>
    <lineage>
        <taxon>Bacteria</taxon>
        <taxon>Bacillati</taxon>
        <taxon>Cyanobacteriota</taxon>
        <taxon>Cyanophyceae</taxon>
        <taxon>Synechococcales</taxon>
        <taxon>Merismopediaceae</taxon>
        <taxon>Synechocystis</taxon>
    </lineage>
</organism>
<keyword evidence="2" id="KW-0808">Transferase</keyword>
<dbReference type="Pfam" id="PF05050">
    <property type="entry name" value="Methyltransf_21"/>
    <property type="match status" value="1"/>
</dbReference>
<keyword evidence="2" id="KW-0489">Methyltransferase</keyword>
<evidence type="ECO:0000313" key="3">
    <source>
        <dbReference type="Proteomes" id="UP000658720"/>
    </source>
</evidence>
<dbReference type="GO" id="GO:0032259">
    <property type="term" value="P:methylation"/>
    <property type="evidence" value="ECO:0007669"/>
    <property type="project" value="UniProtKB-KW"/>
</dbReference>
<dbReference type="Proteomes" id="UP000658720">
    <property type="component" value="Unassembled WGS sequence"/>
</dbReference>
<accession>A0ABR9VNR0</accession>
<dbReference type="EMBL" id="JADEVV010000007">
    <property type="protein sequence ID" value="MBE9252985.1"/>
    <property type="molecule type" value="Genomic_DNA"/>
</dbReference>
<dbReference type="NCBIfam" id="TIGR01444">
    <property type="entry name" value="fkbM_fam"/>
    <property type="match status" value="1"/>
</dbReference>
<protein>
    <submittedName>
        <fullName evidence="2">FkbM family methyltransferase</fullName>
    </submittedName>
</protein>
<dbReference type="Gene3D" id="3.40.50.150">
    <property type="entry name" value="Vaccinia Virus protein VP39"/>
    <property type="match status" value="1"/>
</dbReference>
<evidence type="ECO:0000259" key="1">
    <source>
        <dbReference type="Pfam" id="PF05050"/>
    </source>
</evidence>
<dbReference type="PANTHER" id="PTHR34203:SF15">
    <property type="entry name" value="SLL1173 PROTEIN"/>
    <property type="match status" value="1"/>
</dbReference>
<dbReference type="RefSeq" id="WP_194018956.1">
    <property type="nucleotide sequence ID" value="NZ_JADEVV010000007.1"/>
</dbReference>
<dbReference type="SUPFAM" id="SSF53335">
    <property type="entry name" value="S-adenosyl-L-methionine-dependent methyltransferases"/>
    <property type="match status" value="1"/>
</dbReference>